<dbReference type="PANTHER" id="PTHR43398">
    <property type="entry name" value="DOLICHOL-PHOSPHATE MANNOSYLTRANSFERASE SUBUNIT 1"/>
    <property type="match status" value="1"/>
</dbReference>
<comment type="similarity">
    <text evidence="1">Belongs to the glycosyltransferase 2 family.</text>
</comment>
<keyword evidence="2" id="KW-0328">Glycosyltransferase</keyword>
<dbReference type="FunFam" id="3.90.550.10:FF:000128">
    <property type="entry name" value="Glycosyl transferase family 2"/>
    <property type="match status" value="1"/>
</dbReference>
<keyword evidence="3" id="KW-0808">Transferase</keyword>
<gene>
    <name evidence="5" type="ORF">KK083_16725</name>
</gene>
<dbReference type="InterPro" id="IPR001173">
    <property type="entry name" value="Glyco_trans_2-like"/>
</dbReference>
<reference evidence="5 6" key="1">
    <citation type="submission" date="2021-05" db="EMBL/GenBank/DDBJ databases">
        <title>A Polyphasic approach of four new species of the genus Ohtaekwangia: Ohtaekwangia histidinii sp. nov., Ohtaekwangia cretensis sp. nov., Ohtaekwangia indiensis sp. nov., Ohtaekwangia reichenbachii sp. nov. from diverse environment.</title>
        <authorList>
            <person name="Octaviana S."/>
        </authorList>
    </citation>
    <scope>NUCLEOTIDE SEQUENCE [LARGE SCALE GENOMIC DNA]</scope>
    <source>
        <strain evidence="5 6">PWU4</strain>
    </source>
</reference>
<dbReference type="Gene3D" id="3.90.550.10">
    <property type="entry name" value="Spore Coat Polysaccharide Biosynthesis Protein SpsA, Chain A"/>
    <property type="match status" value="1"/>
</dbReference>
<sequence length="259" mass="29433">MTNAIVIIPTYKERENIRAIIEAVFGLPKAFHVLIVDDNSPDGTAAIVEELQAYYNGSETRLHLMKRPGKQGLGTAYIAGFRWAVAKGYDYILEMDADFSHDPKDLVNLYRACAEQRIDLSIGSRYATGVNVVNWPIGRVLLSYFASSYVRLITSMPIRDTTAGFVCYRREVLETIPLDHIKFVGYAFQIEMKFLAWKYGFKLGEVPIIFTDRTRGESKMSAGIFKEAFFGVLQMTVLSWFKKYIPNTYKPVEKFSEAA</sequence>
<dbReference type="SUPFAM" id="SSF53448">
    <property type="entry name" value="Nucleotide-diphospho-sugar transferases"/>
    <property type="match status" value="1"/>
</dbReference>
<dbReference type="PANTHER" id="PTHR43398:SF1">
    <property type="entry name" value="DOLICHOL-PHOSPHATE MANNOSYLTRANSFERASE SUBUNIT 1"/>
    <property type="match status" value="1"/>
</dbReference>
<protein>
    <submittedName>
        <fullName evidence="5">Polyprenol monophosphomannose synthase</fullName>
    </submittedName>
</protein>
<evidence type="ECO:0000256" key="1">
    <source>
        <dbReference type="ARBA" id="ARBA00006739"/>
    </source>
</evidence>
<accession>A0AAP2DLF7</accession>
<evidence type="ECO:0000259" key="4">
    <source>
        <dbReference type="Pfam" id="PF00535"/>
    </source>
</evidence>
<proteinExistence type="inferred from homology"/>
<comment type="caution">
    <text evidence="5">The sequence shown here is derived from an EMBL/GenBank/DDBJ whole genome shotgun (WGS) entry which is preliminary data.</text>
</comment>
<evidence type="ECO:0000313" key="6">
    <source>
        <dbReference type="Proteomes" id="UP001319200"/>
    </source>
</evidence>
<evidence type="ECO:0000313" key="5">
    <source>
        <dbReference type="EMBL" id="MBT1698538.1"/>
    </source>
</evidence>
<dbReference type="CDD" id="cd06442">
    <property type="entry name" value="DPM1_like"/>
    <property type="match status" value="1"/>
</dbReference>
<dbReference type="RefSeq" id="WP_254164824.1">
    <property type="nucleotide sequence ID" value="NZ_JAHESF010000015.1"/>
</dbReference>
<evidence type="ECO:0000256" key="3">
    <source>
        <dbReference type="ARBA" id="ARBA00022679"/>
    </source>
</evidence>
<dbReference type="InterPro" id="IPR039528">
    <property type="entry name" value="DPM1-like"/>
</dbReference>
<organism evidence="5 6">
    <name type="scientific">Chryseosolibacter histidini</name>
    <dbReference type="NCBI Taxonomy" id="2782349"/>
    <lineage>
        <taxon>Bacteria</taxon>
        <taxon>Pseudomonadati</taxon>
        <taxon>Bacteroidota</taxon>
        <taxon>Cytophagia</taxon>
        <taxon>Cytophagales</taxon>
        <taxon>Chryseotaleaceae</taxon>
        <taxon>Chryseosolibacter</taxon>
    </lineage>
</organism>
<dbReference type="GO" id="GO:0004582">
    <property type="term" value="F:dolichyl-phosphate beta-D-mannosyltransferase activity"/>
    <property type="evidence" value="ECO:0007669"/>
    <property type="project" value="InterPro"/>
</dbReference>
<name>A0AAP2DLF7_9BACT</name>
<keyword evidence="6" id="KW-1185">Reference proteome</keyword>
<dbReference type="AlphaFoldDB" id="A0AAP2DLF7"/>
<dbReference type="InterPro" id="IPR029044">
    <property type="entry name" value="Nucleotide-diphossugar_trans"/>
</dbReference>
<dbReference type="Proteomes" id="UP001319200">
    <property type="component" value="Unassembled WGS sequence"/>
</dbReference>
<dbReference type="Pfam" id="PF00535">
    <property type="entry name" value="Glycos_transf_2"/>
    <property type="match status" value="1"/>
</dbReference>
<feature type="domain" description="Glycosyltransferase 2-like" evidence="4">
    <location>
        <begin position="6"/>
        <end position="175"/>
    </location>
</feature>
<dbReference type="EMBL" id="JAHESF010000015">
    <property type="protein sequence ID" value="MBT1698538.1"/>
    <property type="molecule type" value="Genomic_DNA"/>
</dbReference>
<evidence type="ECO:0000256" key="2">
    <source>
        <dbReference type="ARBA" id="ARBA00022676"/>
    </source>
</evidence>
<dbReference type="GO" id="GO:0009247">
    <property type="term" value="P:glycolipid biosynthetic process"/>
    <property type="evidence" value="ECO:0007669"/>
    <property type="project" value="TreeGrafter"/>
</dbReference>
<dbReference type="GO" id="GO:0016020">
    <property type="term" value="C:membrane"/>
    <property type="evidence" value="ECO:0007669"/>
    <property type="project" value="GOC"/>
</dbReference>